<evidence type="ECO:0000313" key="1">
    <source>
        <dbReference type="EMBL" id="CAG8495301.1"/>
    </source>
</evidence>
<dbReference type="EMBL" id="CAJVPT010003391">
    <property type="protein sequence ID" value="CAG8495301.1"/>
    <property type="molecule type" value="Genomic_DNA"/>
</dbReference>
<comment type="caution">
    <text evidence="1">The sequence shown here is derived from an EMBL/GenBank/DDBJ whole genome shotgun (WGS) entry which is preliminary data.</text>
</comment>
<accession>A0ACA9KV53</accession>
<name>A0ACA9KV53_9GLOM</name>
<keyword evidence="2" id="KW-1185">Reference proteome</keyword>
<reference evidence="1" key="1">
    <citation type="submission" date="2021-06" db="EMBL/GenBank/DDBJ databases">
        <authorList>
            <person name="Kallberg Y."/>
            <person name="Tangrot J."/>
            <person name="Rosling A."/>
        </authorList>
    </citation>
    <scope>NUCLEOTIDE SEQUENCE</scope>
    <source>
        <strain evidence="1">CL356</strain>
    </source>
</reference>
<gene>
    <name evidence="1" type="ORF">ACOLOM_LOCUS2556</name>
</gene>
<proteinExistence type="predicted"/>
<sequence>MISFPENSHAAGERDTFSGIYSSLINNSTHILGGGIPVGTVLLIREDRYTEYSKLLLKYFLSQGIASGHHILFASAEERPSNFIKGLPWIASSGSDGSEDAGDGGSGANRLAEMLEDKMTIAWRYKKMKRFESSVEDGGLVMHQGVERPFCQVFDLTKLIPQSSIESAPMTLVDASMWDDEIEDPYHKLLSIIRQVIDEKYFRASVSPPAGVERNIMRIGIHSIASSSWKSRTPHDLFRFFHALRGLLRYSYSAAVITIPAYIYDSPSFIRRVEHVSDAVIGLESFAGSFSHAAIYALTPSHVRTLKGSPETVNSVYSATYHGLFHVYKLPAINSLIAPSAKLSVLSGGGGNNLGFKLRRKKFSIETFHLPPEGGVNERRTKDGIKSDEKDVVDRSEW</sequence>
<organism evidence="1 2">
    <name type="scientific">Acaulospora colombiana</name>
    <dbReference type="NCBI Taxonomy" id="27376"/>
    <lineage>
        <taxon>Eukaryota</taxon>
        <taxon>Fungi</taxon>
        <taxon>Fungi incertae sedis</taxon>
        <taxon>Mucoromycota</taxon>
        <taxon>Glomeromycotina</taxon>
        <taxon>Glomeromycetes</taxon>
        <taxon>Diversisporales</taxon>
        <taxon>Acaulosporaceae</taxon>
        <taxon>Acaulospora</taxon>
    </lineage>
</organism>
<evidence type="ECO:0000313" key="2">
    <source>
        <dbReference type="Proteomes" id="UP000789525"/>
    </source>
</evidence>
<dbReference type="Proteomes" id="UP000789525">
    <property type="component" value="Unassembled WGS sequence"/>
</dbReference>
<protein>
    <submittedName>
        <fullName evidence="1">3576_t:CDS:1</fullName>
    </submittedName>
</protein>